<accession>A0A4R7VJR6</accession>
<protein>
    <submittedName>
        <fullName evidence="1">Streptomycin 6-kinase</fullName>
    </submittedName>
</protein>
<dbReference type="InterPro" id="IPR011009">
    <property type="entry name" value="Kinase-like_dom_sf"/>
</dbReference>
<dbReference type="GO" id="GO:0016301">
    <property type="term" value="F:kinase activity"/>
    <property type="evidence" value="ECO:0007669"/>
    <property type="project" value="UniProtKB-KW"/>
</dbReference>
<dbReference type="GO" id="GO:0019748">
    <property type="term" value="P:secondary metabolic process"/>
    <property type="evidence" value="ECO:0007669"/>
    <property type="project" value="InterPro"/>
</dbReference>
<keyword evidence="1" id="KW-0418">Kinase</keyword>
<comment type="caution">
    <text evidence="1">The sequence shown here is derived from an EMBL/GenBank/DDBJ whole genome shotgun (WGS) entry which is preliminary data.</text>
</comment>
<sequence>MPESVSRPSGAVLVPDRVARSVRALGAAGERWLAGLRGLLAELEAEWSITVGGSLAGGQAAYVATVVGRDGRQAVLKAAIPMGIDALTPFERELTALRLMGGDPYAELLRYDVGRRVLLLERLGEPMAALGWPPERQADALVGMAARGWRPAPADVGLPTGAEAARWLADFVATTWERLGGPCPEATVDLAVRCAAAREAAFDPRRATLVHGDVHAFNALRSGAGFRLVDPEGLVSEPEHDLGVIQARGVQAWTDDLATSEPRQALEVLTRRCARAGRQSGTDPAAIWQWAFTELVSTGLFLLSLGHTTEAEPFLAAADNLTTATPGGSP</sequence>
<proteinExistence type="predicted"/>
<dbReference type="InterPro" id="IPR006748">
    <property type="entry name" value="NH2Glyco/OHUrea_AB-resist_kin"/>
</dbReference>
<name>A0A4R7VJR6_9PSEU</name>
<gene>
    <name evidence="1" type="ORF">CLV71_10732</name>
</gene>
<dbReference type="SUPFAM" id="SSF56112">
    <property type="entry name" value="Protein kinase-like (PK-like)"/>
    <property type="match status" value="1"/>
</dbReference>
<evidence type="ECO:0000313" key="2">
    <source>
        <dbReference type="Proteomes" id="UP000294927"/>
    </source>
</evidence>
<dbReference type="RefSeq" id="WP_133904403.1">
    <property type="nucleotide sequence ID" value="NZ_SOCP01000007.1"/>
</dbReference>
<dbReference type="GO" id="GO:0016773">
    <property type="term" value="F:phosphotransferase activity, alcohol group as acceptor"/>
    <property type="evidence" value="ECO:0007669"/>
    <property type="project" value="InterPro"/>
</dbReference>
<organism evidence="1 2">
    <name type="scientific">Actinophytocola oryzae</name>
    <dbReference type="NCBI Taxonomy" id="502181"/>
    <lineage>
        <taxon>Bacteria</taxon>
        <taxon>Bacillati</taxon>
        <taxon>Actinomycetota</taxon>
        <taxon>Actinomycetes</taxon>
        <taxon>Pseudonocardiales</taxon>
        <taxon>Pseudonocardiaceae</taxon>
    </lineage>
</organism>
<dbReference type="Pfam" id="PF04655">
    <property type="entry name" value="APH_6_hur"/>
    <property type="match status" value="1"/>
</dbReference>
<keyword evidence="2" id="KW-1185">Reference proteome</keyword>
<evidence type="ECO:0000313" key="1">
    <source>
        <dbReference type="EMBL" id="TDV49693.1"/>
    </source>
</evidence>
<keyword evidence="1" id="KW-0808">Transferase</keyword>
<dbReference type="EMBL" id="SOCP01000007">
    <property type="protein sequence ID" value="TDV49693.1"/>
    <property type="molecule type" value="Genomic_DNA"/>
</dbReference>
<dbReference type="OrthoDB" id="3638028at2"/>
<dbReference type="AlphaFoldDB" id="A0A4R7VJR6"/>
<dbReference type="Proteomes" id="UP000294927">
    <property type="component" value="Unassembled WGS sequence"/>
</dbReference>
<reference evidence="1 2" key="1">
    <citation type="submission" date="2019-03" db="EMBL/GenBank/DDBJ databases">
        <title>Genomic Encyclopedia of Archaeal and Bacterial Type Strains, Phase II (KMG-II): from individual species to whole genera.</title>
        <authorList>
            <person name="Goeker M."/>
        </authorList>
    </citation>
    <scope>NUCLEOTIDE SEQUENCE [LARGE SCALE GENOMIC DNA]</scope>
    <source>
        <strain evidence="1 2">DSM 45499</strain>
    </source>
</reference>